<evidence type="ECO:0000259" key="3">
    <source>
        <dbReference type="PROSITE" id="PS50011"/>
    </source>
</evidence>
<name>A0AAJ6X8R5_POPEU</name>
<dbReference type="AlphaFoldDB" id="A0AAJ6X8R5"/>
<reference evidence="5" key="1">
    <citation type="submission" date="2025-08" db="UniProtKB">
        <authorList>
            <consortium name="RefSeq"/>
        </authorList>
    </citation>
    <scope>IDENTIFICATION</scope>
</reference>
<dbReference type="GO" id="GO:0004672">
    <property type="term" value="F:protein kinase activity"/>
    <property type="evidence" value="ECO:0007669"/>
    <property type="project" value="InterPro"/>
</dbReference>
<dbReference type="Gene3D" id="1.10.510.10">
    <property type="entry name" value="Transferase(Phosphotransferase) domain 1"/>
    <property type="match status" value="2"/>
</dbReference>
<dbReference type="PROSITE" id="PS00109">
    <property type="entry name" value="PROTEIN_KINASE_TYR"/>
    <property type="match status" value="1"/>
</dbReference>
<feature type="signal peptide" evidence="2">
    <location>
        <begin position="1"/>
        <end position="30"/>
    </location>
</feature>
<evidence type="ECO:0000256" key="1">
    <source>
        <dbReference type="SAM" id="Phobius"/>
    </source>
</evidence>
<feature type="chain" id="PRO_5042575957" evidence="2">
    <location>
        <begin position="31"/>
        <end position="623"/>
    </location>
</feature>
<dbReference type="InterPro" id="IPR059143">
    <property type="entry name" value="NFP_LysM2"/>
</dbReference>
<dbReference type="PROSITE" id="PS50011">
    <property type="entry name" value="PROTEIN_KINASE_DOM"/>
    <property type="match status" value="1"/>
</dbReference>
<dbReference type="InterPro" id="IPR052611">
    <property type="entry name" value="Plant_RLK_LysM"/>
</dbReference>
<dbReference type="InterPro" id="IPR011009">
    <property type="entry name" value="Kinase-like_dom_sf"/>
</dbReference>
<dbReference type="GeneID" id="105114876"/>
<dbReference type="GO" id="GO:0005524">
    <property type="term" value="F:ATP binding"/>
    <property type="evidence" value="ECO:0007669"/>
    <property type="project" value="InterPro"/>
</dbReference>
<protein>
    <submittedName>
        <fullName evidence="5">Protein LYK5-like</fullName>
    </submittedName>
</protein>
<accession>A0AAJ6X8R5</accession>
<dbReference type="PANTHER" id="PTHR45927">
    <property type="entry name" value="LYSM-DOMAIN RECEPTOR-LIKE KINASE-RELATED"/>
    <property type="match status" value="1"/>
</dbReference>
<dbReference type="Pfam" id="PF23462">
    <property type="entry name" value="LysM3_NFP"/>
    <property type="match status" value="1"/>
</dbReference>
<gene>
    <name evidence="5" type="primary">LOC105114876</name>
</gene>
<dbReference type="InterPro" id="IPR008266">
    <property type="entry name" value="Tyr_kinase_AS"/>
</dbReference>
<dbReference type="Pfam" id="PF23446">
    <property type="entry name" value="LysM1_NFP_LYK"/>
    <property type="match status" value="1"/>
</dbReference>
<dbReference type="Proteomes" id="UP000694918">
    <property type="component" value="Unplaced"/>
</dbReference>
<dbReference type="InterPro" id="IPR059144">
    <property type="entry name" value="NFP_LysM3"/>
</dbReference>
<dbReference type="KEGG" id="peu:105114876"/>
<proteinExistence type="predicted"/>
<sequence>MFMAISLLPFFSTQALLLLILLFSSTYVTSQAPPASNFSCTVDSPTTCSTYFTYLAQSPNFLDLGNISDLFGVSRKEIEIATASNLESEDAPLFPNQLLLVPKPCGCTGNRSFANITYQIRQGESFYLVSTTSFENLTRSQEVEALNPSLTPTLLHAGDKVIFPLFCKCPSNTHLESGIAYLITYVWQPSDDLTKVAAKFNASERNIVIENNYVNFTAAVYLPVLIPVSQLPVLSQQYPSPERRESRNRWIIIVAASIASALLIFLLIAFLAHKRRSYNRTKALDRAGSCLETSDLIQTKELTKLESFEAKITPDNLLPGVSGYLGKPIIYEVKEIMEGTMDLNEHYKIGGSVYRAKINGRVLAVKKTKDDVTEELKILQKVSHANLVKLVGISSGFDKEGNLFLVYEFAENRSLEKWLHPTSESSSYSAGFLTWSQRLHVALDVASGLQYMHEHTQPRIIHKDIRTTNILLDSTFRAKIANFSMARPATDSLMPKVDVFDYGVVLLQLLSGKKAMVTKENGEIVLLCKEIKAVLEIEEKREESLRKWMDPCLERFYPIDSAQCLANLARLCTLEESSERPCMAEIVFNLTVLTQSSPETFERWTTGMETEDFTRLISPVTAR</sequence>
<feature type="domain" description="Protein kinase" evidence="3">
    <location>
        <begin position="330"/>
        <end position="592"/>
    </location>
</feature>
<keyword evidence="4" id="KW-1185">Reference proteome</keyword>
<dbReference type="SUPFAM" id="SSF56112">
    <property type="entry name" value="Protein kinase-like (PK-like)"/>
    <property type="match status" value="1"/>
</dbReference>
<feature type="transmembrane region" description="Helical" evidence="1">
    <location>
        <begin position="250"/>
        <end position="272"/>
    </location>
</feature>
<organism evidence="4 5">
    <name type="scientific">Populus euphratica</name>
    <name type="common">Euphrates poplar</name>
    <dbReference type="NCBI Taxonomy" id="75702"/>
    <lineage>
        <taxon>Eukaryota</taxon>
        <taxon>Viridiplantae</taxon>
        <taxon>Streptophyta</taxon>
        <taxon>Embryophyta</taxon>
        <taxon>Tracheophyta</taxon>
        <taxon>Spermatophyta</taxon>
        <taxon>Magnoliopsida</taxon>
        <taxon>eudicotyledons</taxon>
        <taxon>Gunneridae</taxon>
        <taxon>Pentapetalae</taxon>
        <taxon>rosids</taxon>
        <taxon>fabids</taxon>
        <taxon>Malpighiales</taxon>
        <taxon>Salicaceae</taxon>
        <taxon>Saliceae</taxon>
        <taxon>Populus</taxon>
    </lineage>
</organism>
<evidence type="ECO:0000313" key="5">
    <source>
        <dbReference type="RefSeq" id="XP_011009883.1"/>
    </source>
</evidence>
<dbReference type="RefSeq" id="XP_011009883.1">
    <property type="nucleotide sequence ID" value="XM_011011581.1"/>
</dbReference>
<keyword evidence="2" id="KW-0732">Signal</keyword>
<evidence type="ECO:0000313" key="4">
    <source>
        <dbReference type="Proteomes" id="UP000694918"/>
    </source>
</evidence>
<dbReference type="InterPro" id="IPR056561">
    <property type="entry name" value="NFP_LYK_LysM1"/>
</dbReference>
<keyword evidence="1" id="KW-1133">Transmembrane helix</keyword>
<dbReference type="PANTHER" id="PTHR45927:SF2">
    <property type="entry name" value="SERINE_THREONINE RECEPTOR-LIKE KINASE NFP"/>
    <property type="match status" value="1"/>
</dbReference>
<evidence type="ECO:0000256" key="2">
    <source>
        <dbReference type="SAM" id="SignalP"/>
    </source>
</evidence>
<dbReference type="Pfam" id="PF07714">
    <property type="entry name" value="PK_Tyr_Ser-Thr"/>
    <property type="match status" value="1"/>
</dbReference>
<dbReference type="Pfam" id="PF23457">
    <property type="entry name" value="LysM2_NFP"/>
    <property type="match status" value="1"/>
</dbReference>
<keyword evidence="1" id="KW-0812">Transmembrane</keyword>
<dbReference type="InterPro" id="IPR001245">
    <property type="entry name" value="Ser-Thr/Tyr_kinase_cat_dom"/>
</dbReference>
<keyword evidence="1" id="KW-0472">Membrane</keyword>
<dbReference type="Gene3D" id="3.30.200.20">
    <property type="entry name" value="Phosphorylase Kinase, domain 1"/>
    <property type="match status" value="1"/>
</dbReference>
<dbReference type="InterPro" id="IPR000719">
    <property type="entry name" value="Prot_kinase_dom"/>
</dbReference>